<organism evidence="4 5">
    <name type="scientific">Exiguobacterium aurantiacum</name>
    <dbReference type="NCBI Taxonomy" id="33987"/>
    <lineage>
        <taxon>Bacteria</taxon>
        <taxon>Bacillati</taxon>
        <taxon>Bacillota</taxon>
        <taxon>Bacilli</taxon>
        <taxon>Bacillales</taxon>
        <taxon>Bacillales Family XII. Incertae Sedis</taxon>
        <taxon>Exiguobacterium</taxon>
    </lineage>
</organism>
<protein>
    <submittedName>
        <fullName evidence="4">HTH domain</fullName>
    </submittedName>
</protein>
<evidence type="ECO:0000313" key="4">
    <source>
        <dbReference type="EMBL" id="STO07214.1"/>
    </source>
</evidence>
<dbReference type="GO" id="GO:0003700">
    <property type="term" value="F:DNA-binding transcription factor activity"/>
    <property type="evidence" value="ECO:0007669"/>
    <property type="project" value="InterPro"/>
</dbReference>
<dbReference type="PANTHER" id="PTHR34580">
    <property type="match status" value="1"/>
</dbReference>
<accession>A0A377FRM2</accession>
<dbReference type="InterPro" id="IPR001034">
    <property type="entry name" value="DeoR_HTH"/>
</dbReference>
<dbReference type="Pfam" id="PF08279">
    <property type="entry name" value="HTH_11"/>
    <property type="match status" value="1"/>
</dbReference>
<dbReference type="Gene3D" id="1.10.10.10">
    <property type="entry name" value="Winged helix-like DNA-binding domain superfamily/Winged helix DNA-binding domain"/>
    <property type="match status" value="1"/>
</dbReference>
<evidence type="ECO:0000256" key="2">
    <source>
        <dbReference type="ARBA" id="ARBA00023163"/>
    </source>
</evidence>
<dbReference type="PROSITE" id="PS52050">
    <property type="entry name" value="WYL"/>
    <property type="match status" value="1"/>
</dbReference>
<dbReference type="EMBL" id="UGGP01000001">
    <property type="protein sequence ID" value="STO07214.1"/>
    <property type="molecule type" value="Genomic_DNA"/>
</dbReference>
<sequence>MKKRHLQLIRLLNRGRRFTADELALETGASVRTIQRDMLTLEELGYPIWSISGTGGGYEMLPNRLLPPLQLREQEAIALYLTLKWMEQIPDVPFGDMRDTLSDWYVNELPHDLETKIARLEKNILWLGNKTAPPAPFTKDVFQAVERRQKIELTYATTKGSRTFTIAPVGMALLDLKWYVYGLSAYGLRQYRIDRIESVQLLEETFEAGDLETLLEASDERTGVTVRLDLTPLGRRLLEDVLPGIAEKNEWDVPEAELPFFSRQLLAAGAEVEVVEPIELREMMREQASKLWELYK</sequence>
<keyword evidence="2" id="KW-0804">Transcription</keyword>
<dbReference type="InterPro" id="IPR036388">
    <property type="entry name" value="WH-like_DNA-bd_sf"/>
</dbReference>
<reference evidence="4 5" key="1">
    <citation type="submission" date="2018-06" db="EMBL/GenBank/DDBJ databases">
        <authorList>
            <consortium name="Pathogen Informatics"/>
            <person name="Doyle S."/>
        </authorList>
    </citation>
    <scope>NUCLEOTIDE SEQUENCE [LARGE SCALE GENOMIC DNA]</scope>
    <source>
        <strain evidence="4 5">NCTC13163</strain>
    </source>
</reference>
<evidence type="ECO:0000256" key="1">
    <source>
        <dbReference type="ARBA" id="ARBA00023015"/>
    </source>
</evidence>
<dbReference type="STRING" id="1397694.GCA_000702585_01075"/>
<gene>
    <name evidence="4" type="ORF">NCTC13163_00559</name>
</gene>
<dbReference type="Pfam" id="PF13280">
    <property type="entry name" value="WYL"/>
    <property type="match status" value="1"/>
</dbReference>
<dbReference type="PANTHER" id="PTHR34580:SF1">
    <property type="entry name" value="PROTEIN PAFC"/>
    <property type="match status" value="1"/>
</dbReference>
<name>A0A377FRM2_9BACL</name>
<dbReference type="InterPro" id="IPR051534">
    <property type="entry name" value="CBASS_pafABC_assoc_protein"/>
</dbReference>
<feature type="domain" description="HTH deoR-type" evidence="3">
    <location>
        <begin position="1"/>
        <end position="60"/>
    </location>
</feature>
<dbReference type="PROSITE" id="PS51000">
    <property type="entry name" value="HTH_DEOR_2"/>
    <property type="match status" value="1"/>
</dbReference>
<dbReference type="SUPFAM" id="SSF46785">
    <property type="entry name" value="Winged helix' DNA-binding domain"/>
    <property type="match status" value="1"/>
</dbReference>
<proteinExistence type="predicted"/>
<dbReference type="Proteomes" id="UP000254060">
    <property type="component" value="Unassembled WGS sequence"/>
</dbReference>
<dbReference type="InterPro" id="IPR013196">
    <property type="entry name" value="HTH_11"/>
</dbReference>
<dbReference type="InterPro" id="IPR057727">
    <property type="entry name" value="WCX_dom"/>
</dbReference>
<dbReference type="Pfam" id="PF25583">
    <property type="entry name" value="WCX"/>
    <property type="match status" value="1"/>
</dbReference>
<dbReference type="RefSeq" id="WP_029334329.1">
    <property type="nucleotide sequence ID" value="NZ_UGGP01000001.1"/>
</dbReference>
<evidence type="ECO:0000259" key="3">
    <source>
        <dbReference type="PROSITE" id="PS51000"/>
    </source>
</evidence>
<evidence type="ECO:0000313" key="5">
    <source>
        <dbReference type="Proteomes" id="UP000254060"/>
    </source>
</evidence>
<keyword evidence="1" id="KW-0805">Transcription regulation</keyword>
<dbReference type="InterPro" id="IPR036390">
    <property type="entry name" value="WH_DNA-bd_sf"/>
</dbReference>
<dbReference type="InterPro" id="IPR026881">
    <property type="entry name" value="WYL_dom"/>
</dbReference>
<dbReference type="AlphaFoldDB" id="A0A377FRM2"/>